<feature type="compositionally biased region" description="Basic and acidic residues" evidence="7">
    <location>
        <begin position="1177"/>
        <end position="1195"/>
    </location>
</feature>
<dbReference type="GO" id="GO:0005886">
    <property type="term" value="C:plasma membrane"/>
    <property type="evidence" value="ECO:0007669"/>
    <property type="project" value="UniProtKB-SubCell"/>
</dbReference>
<dbReference type="PANTHER" id="PTHR37937:SF1">
    <property type="entry name" value="CONJUGATIVE TRANSFER: DNA TRANSPORT"/>
    <property type="match status" value="1"/>
</dbReference>
<feature type="region of interest" description="Disordered" evidence="7">
    <location>
        <begin position="1342"/>
        <end position="1366"/>
    </location>
</feature>
<comment type="subcellular location">
    <subcellularLocation>
        <location evidence="1">Cell membrane</location>
        <topology evidence="1">Multi-pass membrane protein</topology>
    </subcellularLocation>
</comment>
<dbReference type="EMBL" id="NKLP01000403">
    <property type="protein sequence ID" value="TDN27117.1"/>
    <property type="molecule type" value="Genomic_DNA"/>
</dbReference>
<feature type="coiled-coil region" evidence="6">
    <location>
        <begin position="428"/>
        <end position="462"/>
    </location>
</feature>
<evidence type="ECO:0000256" key="8">
    <source>
        <dbReference type="SAM" id="Phobius"/>
    </source>
</evidence>
<feature type="compositionally biased region" description="Basic and acidic residues" evidence="7">
    <location>
        <begin position="1000"/>
        <end position="1017"/>
    </location>
</feature>
<evidence type="ECO:0000256" key="7">
    <source>
        <dbReference type="SAM" id="MobiDB-lite"/>
    </source>
</evidence>
<accession>A0A4V3BI04</accession>
<dbReference type="PANTHER" id="PTHR37937">
    <property type="entry name" value="CONJUGATIVE TRANSFER: DNA TRANSPORT"/>
    <property type="match status" value="1"/>
</dbReference>
<protein>
    <recommendedName>
        <fullName evidence="9">TraD/TraG TraM recognition site domain-containing protein</fullName>
    </recommendedName>
</protein>
<proteinExistence type="predicted"/>
<evidence type="ECO:0000256" key="6">
    <source>
        <dbReference type="SAM" id="Coils"/>
    </source>
</evidence>
<reference evidence="10 11" key="1">
    <citation type="submission" date="2017-06" db="EMBL/GenBank/DDBJ databases">
        <authorList>
            <person name="Swanenburg J."/>
            <person name="Kort R."/>
        </authorList>
    </citation>
    <scope>NUCLEOTIDE SEQUENCE [LARGE SCALE GENOMIC DNA]</scope>
    <source>
        <strain evidence="10 11">RL05</strain>
    </source>
</reference>
<keyword evidence="6" id="KW-0175">Coiled coil</keyword>
<dbReference type="RefSeq" id="WP_133476905.1">
    <property type="nucleotide sequence ID" value="NZ_NKLP01000403.1"/>
</dbReference>
<keyword evidence="2" id="KW-1003">Cell membrane</keyword>
<feature type="region of interest" description="Disordered" evidence="7">
    <location>
        <begin position="919"/>
        <end position="1076"/>
    </location>
</feature>
<name>A0A4V3BI04_9LACO</name>
<feature type="transmembrane region" description="Helical" evidence="8">
    <location>
        <begin position="42"/>
        <end position="62"/>
    </location>
</feature>
<feature type="domain" description="TraD/TraG TraM recognition site" evidence="9">
    <location>
        <begin position="650"/>
        <end position="771"/>
    </location>
</feature>
<keyword evidence="4 8" id="KW-1133">Transmembrane helix</keyword>
<feature type="region of interest" description="Disordered" evidence="7">
    <location>
        <begin position="859"/>
        <end position="906"/>
    </location>
</feature>
<feature type="region of interest" description="Disordered" evidence="7">
    <location>
        <begin position="1091"/>
        <end position="1195"/>
    </location>
</feature>
<keyword evidence="3 8" id="KW-0812">Transmembrane</keyword>
<gene>
    <name evidence="10" type="ORF">CEE75_14170</name>
</gene>
<organism evidence="10 11">
    <name type="scientific">Lactobacillus crispatus</name>
    <dbReference type="NCBI Taxonomy" id="47770"/>
    <lineage>
        <taxon>Bacteria</taxon>
        <taxon>Bacillati</taxon>
        <taxon>Bacillota</taxon>
        <taxon>Bacilli</taxon>
        <taxon>Lactobacillales</taxon>
        <taxon>Lactobacillaceae</taxon>
        <taxon>Lactobacillus</taxon>
    </lineage>
</organism>
<keyword evidence="5 8" id="KW-0472">Membrane</keyword>
<feature type="compositionally biased region" description="Basic and acidic residues" evidence="7">
    <location>
        <begin position="884"/>
        <end position="893"/>
    </location>
</feature>
<feature type="compositionally biased region" description="Polar residues" evidence="7">
    <location>
        <begin position="956"/>
        <end position="973"/>
    </location>
</feature>
<evidence type="ECO:0000256" key="2">
    <source>
        <dbReference type="ARBA" id="ARBA00022475"/>
    </source>
</evidence>
<dbReference type="Pfam" id="PF12696">
    <property type="entry name" value="TraG-D_C"/>
    <property type="match status" value="1"/>
</dbReference>
<feature type="transmembrane region" description="Helical" evidence="8">
    <location>
        <begin position="166"/>
        <end position="184"/>
    </location>
</feature>
<evidence type="ECO:0000256" key="1">
    <source>
        <dbReference type="ARBA" id="ARBA00004651"/>
    </source>
</evidence>
<evidence type="ECO:0000259" key="9">
    <source>
        <dbReference type="Pfam" id="PF12696"/>
    </source>
</evidence>
<evidence type="ECO:0000313" key="11">
    <source>
        <dbReference type="Proteomes" id="UP000295195"/>
    </source>
</evidence>
<feature type="transmembrane region" description="Helical" evidence="8">
    <location>
        <begin position="68"/>
        <end position="92"/>
    </location>
</feature>
<dbReference type="InterPro" id="IPR051539">
    <property type="entry name" value="T4SS-coupling_protein"/>
</dbReference>
<dbReference type="Proteomes" id="UP000295195">
    <property type="component" value="Unassembled WGS sequence"/>
</dbReference>
<feature type="compositionally biased region" description="Basic and acidic residues" evidence="7">
    <location>
        <begin position="921"/>
        <end position="937"/>
    </location>
</feature>
<comment type="caution">
    <text evidence="10">The sequence shown here is derived from an EMBL/GenBank/DDBJ whole genome shotgun (WGS) entry which is preliminary data.</text>
</comment>
<dbReference type="InterPro" id="IPR027417">
    <property type="entry name" value="P-loop_NTPase"/>
</dbReference>
<dbReference type="SUPFAM" id="SSF52540">
    <property type="entry name" value="P-loop containing nucleoside triphosphate hydrolases"/>
    <property type="match status" value="1"/>
</dbReference>
<dbReference type="InterPro" id="IPR032689">
    <property type="entry name" value="TraG-D_C"/>
</dbReference>
<dbReference type="CDD" id="cd01127">
    <property type="entry name" value="TrwB_TraG_TraD_VirD4"/>
    <property type="match status" value="1"/>
</dbReference>
<sequence>MKNLVDHFEAKFKPFTDKLFNDLNSMTLDEAIDKAKLYQKRAWILIIFFAIIELILFIKPVPSLKWNILLPIFFCALFYNLALISSSNHFLLNLISRKGDEYAEQRVPEMKKVINTRRIQRYLTVGEILNLPNLLTILALYEYFLDNPAFTGWTPAIAKQIVGNDLIFKLFLIAMPLAYAFALYEVDREKYNRDQERIDKALARKEYHNKNLKSMLSGATKEKQKELTHEPIMVIGQSIEENGDDVYQGLASRRQNSIYYGPIGSGKTKTVFDYQIHQDIQYAICWIRDYPKISKQAGFLTAEGNIAHTYLNGLGVVETTDDLCRDVYNMAINMGFPADKIVWIDPSNPRTPGFNMMRGPMDKVSESFTSVIVGITNSNQDFFAEAGRNHVKNYIYLLKFDSVITKEIPTLNTLIQMYNDVYLVVEKRERLRVYVEILNKKKNEAQEKFEELSEKIEERTQANPMFFNQYKNLSTDIDADSKIAKLEVQKEQTTDPQLKEDIQLVIDHANRYVYVNEAQNTYNRAVATLHWFDNYIQVQEQFNHSVQTENSGPHKGEPKYYDVNDEYIRGLRNILDDISKNQGLMRVLFHDSGQFNFDDVFANGGIVLCNTAKDVVGPKLAETLGGIYTTVWQDATMRRNPNNSVPMFPLYFDEFPDYLQKSFSKFIAQARKYNVPIILSCQSPEQLAEKYDEKWANTVRDNLLTVGVFGNMSPNSAKMFEQFFGTREKIVENISHAATGLLSGIGRDRRQISSSIQEVPNITAEELMGMEKYTMAVRTPNPAKLRGSQLFNRVRTTFLTDKDIESDPNNFDLSDPNDRYDYMFMIQHQVHNNPDFQGIDTEIHKEYLEGKYDDLIQEDSTSNQPAKKNKLNKDLDAYKVSSPNKDDSKDSPKKKNGSSPALNGANEDQIQAMRNLNLDSSQDKPNQDSSDSQDKNSEVVSIPISTDGTVGKATNKEPNASTGVTLSGMTGSSALDKFFSKDVPASNDTDEQDSSAFDVMDDRKEDKDTTKGNDSDNKTSSTDPFKPMSQPKETIEQTQSTVPVSIDVEKAREYASQGINPEGKNHAGTNRYTDKVGKAKDPFIEQLRKQKEQDQQAVEEFASDANKPNVEEDTVQPIQPTQPAKPIEATEPINEQKTEPKKVKTVKIKPRAQNPASAQETEVNLPNGYQHLPNVAKKPDEKKEDNDMLHIRNNKLYEDKEDPEYLRKIREENKPNITKVRSNYRSDFEDKIQSILDDGSLSKGAQIDKLSNLKDKYAKTLPLIDPDEAPTMLKKLDNTISLLKKDLAEGTITLDGNGNDFDKKMNDMSHNSSIYDQLTDMMDSLPDPNYDTDLSRNKTIKNAKTDPDFADQGDQFMHQHGMNEDE</sequence>
<evidence type="ECO:0000256" key="5">
    <source>
        <dbReference type="ARBA" id="ARBA00023136"/>
    </source>
</evidence>
<feature type="compositionally biased region" description="Polar residues" evidence="7">
    <location>
        <begin position="1154"/>
        <end position="1164"/>
    </location>
</feature>
<evidence type="ECO:0000313" key="10">
    <source>
        <dbReference type="EMBL" id="TDN27117.1"/>
    </source>
</evidence>
<evidence type="ECO:0000256" key="3">
    <source>
        <dbReference type="ARBA" id="ARBA00022692"/>
    </source>
</evidence>
<dbReference type="Gene3D" id="3.40.50.300">
    <property type="entry name" value="P-loop containing nucleotide triphosphate hydrolases"/>
    <property type="match status" value="1"/>
</dbReference>
<evidence type="ECO:0000256" key="4">
    <source>
        <dbReference type="ARBA" id="ARBA00022989"/>
    </source>
</evidence>